<keyword evidence="3" id="KW-1185">Reference proteome</keyword>
<evidence type="ECO:0000313" key="3">
    <source>
        <dbReference type="Proteomes" id="UP000032141"/>
    </source>
</evidence>
<reference evidence="2" key="2">
    <citation type="submission" date="2015-03" db="UniProtKB">
        <authorList>
            <consortium name="EnsemblPlants"/>
        </authorList>
    </citation>
    <scope>IDENTIFICATION</scope>
</reference>
<sequence length="47" mass="5328">MFRKKKMIGSNIFDPKTEMDSIFSHHGSSPNGDFGSDFNLRNFSSKS</sequence>
<dbReference type="Gramene" id="Bo7g021410.1">
    <property type="protein sequence ID" value="Bo7g021410.1"/>
    <property type="gene ID" value="Bo7g021410"/>
</dbReference>
<dbReference type="AlphaFoldDB" id="A0A0D3D3Z6"/>
<dbReference type="Proteomes" id="UP000032141">
    <property type="component" value="Chromosome C7"/>
</dbReference>
<evidence type="ECO:0000313" key="2">
    <source>
        <dbReference type="EnsemblPlants" id="Bo7g021410.1"/>
    </source>
</evidence>
<dbReference type="EnsemblPlants" id="Bo7g021410.1">
    <property type="protein sequence ID" value="Bo7g021410.1"/>
    <property type="gene ID" value="Bo7g021410"/>
</dbReference>
<reference evidence="2 3" key="1">
    <citation type="journal article" date="2014" name="Genome Biol.">
        <title>Transcriptome and methylome profiling reveals relics of genome dominance in the mesopolyploid Brassica oleracea.</title>
        <authorList>
            <person name="Parkin I.A."/>
            <person name="Koh C."/>
            <person name="Tang H."/>
            <person name="Robinson S.J."/>
            <person name="Kagale S."/>
            <person name="Clarke W.E."/>
            <person name="Town C.D."/>
            <person name="Nixon J."/>
            <person name="Krishnakumar V."/>
            <person name="Bidwell S.L."/>
            <person name="Denoeud F."/>
            <person name="Belcram H."/>
            <person name="Links M.G."/>
            <person name="Just J."/>
            <person name="Clarke C."/>
            <person name="Bender T."/>
            <person name="Huebert T."/>
            <person name="Mason A.S."/>
            <person name="Pires J.C."/>
            <person name="Barker G."/>
            <person name="Moore J."/>
            <person name="Walley P.G."/>
            <person name="Manoli S."/>
            <person name="Batley J."/>
            <person name="Edwards D."/>
            <person name="Nelson M.N."/>
            <person name="Wang X."/>
            <person name="Paterson A.H."/>
            <person name="King G."/>
            <person name="Bancroft I."/>
            <person name="Chalhoub B."/>
            <person name="Sharpe A.G."/>
        </authorList>
    </citation>
    <scope>NUCLEOTIDE SEQUENCE</scope>
    <source>
        <strain evidence="2 3">cv. TO1000</strain>
    </source>
</reference>
<feature type="region of interest" description="Disordered" evidence="1">
    <location>
        <begin position="19"/>
        <end position="47"/>
    </location>
</feature>
<organism evidence="2 3">
    <name type="scientific">Brassica oleracea var. oleracea</name>
    <dbReference type="NCBI Taxonomy" id="109376"/>
    <lineage>
        <taxon>Eukaryota</taxon>
        <taxon>Viridiplantae</taxon>
        <taxon>Streptophyta</taxon>
        <taxon>Embryophyta</taxon>
        <taxon>Tracheophyta</taxon>
        <taxon>Spermatophyta</taxon>
        <taxon>Magnoliopsida</taxon>
        <taxon>eudicotyledons</taxon>
        <taxon>Gunneridae</taxon>
        <taxon>Pentapetalae</taxon>
        <taxon>rosids</taxon>
        <taxon>malvids</taxon>
        <taxon>Brassicales</taxon>
        <taxon>Brassicaceae</taxon>
        <taxon>Brassiceae</taxon>
        <taxon>Brassica</taxon>
    </lineage>
</organism>
<evidence type="ECO:0000256" key="1">
    <source>
        <dbReference type="SAM" id="MobiDB-lite"/>
    </source>
</evidence>
<name>A0A0D3D3Z6_BRAOL</name>
<protein>
    <submittedName>
        <fullName evidence="2">Uncharacterized protein</fullName>
    </submittedName>
</protein>
<dbReference type="HOGENOM" id="CLU_3176114_0_0_1"/>
<accession>A0A0D3D3Z6</accession>
<proteinExistence type="predicted"/>